<feature type="transmembrane region" description="Helical" evidence="7">
    <location>
        <begin position="173"/>
        <end position="196"/>
    </location>
</feature>
<evidence type="ECO:0000313" key="13">
    <source>
        <dbReference type="Proteomes" id="UP000564629"/>
    </source>
</evidence>
<comment type="subcellular location">
    <subcellularLocation>
        <location evidence="1 7">Cell membrane</location>
        <topology evidence="1 7">Multi-pass membrane protein</topology>
    </subcellularLocation>
</comment>
<dbReference type="Pfam" id="PF00528">
    <property type="entry name" value="BPD_transp_1"/>
    <property type="match status" value="1"/>
</dbReference>
<evidence type="ECO:0000256" key="6">
    <source>
        <dbReference type="ARBA" id="ARBA00023136"/>
    </source>
</evidence>
<dbReference type="SUPFAM" id="SSF160964">
    <property type="entry name" value="MalF N-terminal region-like"/>
    <property type="match status" value="1"/>
</dbReference>
<comment type="similarity">
    <text evidence="7">Belongs to the binding-protein-dependent transport system permease family.</text>
</comment>
<evidence type="ECO:0000313" key="10">
    <source>
        <dbReference type="EMBL" id="GEL45313.1"/>
    </source>
</evidence>
<reference evidence="11 13" key="2">
    <citation type="submission" date="2020-08" db="EMBL/GenBank/DDBJ databases">
        <title>Sequencing the genomes of 1000 actinobacteria strains.</title>
        <authorList>
            <person name="Klenk H.-P."/>
        </authorList>
    </citation>
    <scope>NUCLEOTIDE SEQUENCE [LARGE SCALE GENOMIC DNA]</scope>
    <source>
        <strain evidence="11 13">DSM 9581</strain>
    </source>
</reference>
<feature type="transmembrane region" description="Helical" evidence="7">
    <location>
        <begin position="227"/>
        <end position="247"/>
    </location>
</feature>
<evidence type="ECO:0000313" key="11">
    <source>
        <dbReference type="EMBL" id="MBB5473402.1"/>
    </source>
</evidence>
<dbReference type="Proteomes" id="UP000564629">
    <property type="component" value="Unassembled WGS sequence"/>
</dbReference>
<evidence type="ECO:0000259" key="9">
    <source>
        <dbReference type="PROSITE" id="PS50928"/>
    </source>
</evidence>
<keyword evidence="6 7" id="KW-0472">Membrane</keyword>
<evidence type="ECO:0000256" key="2">
    <source>
        <dbReference type="ARBA" id="ARBA00022448"/>
    </source>
</evidence>
<keyword evidence="2 7" id="KW-0813">Transport</keyword>
<name>A0A511F7W1_9CELL</name>
<accession>A0A511F7W1</accession>
<dbReference type="GO" id="GO:0055085">
    <property type="term" value="P:transmembrane transport"/>
    <property type="evidence" value="ECO:0007669"/>
    <property type="project" value="InterPro"/>
</dbReference>
<dbReference type="EMBL" id="BJVQ01000003">
    <property type="protein sequence ID" value="GEL45313.1"/>
    <property type="molecule type" value="Genomic_DNA"/>
</dbReference>
<evidence type="ECO:0000256" key="8">
    <source>
        <dbReference type="SAM" id="MobiDB-lite"/>
    </source>
</evidence>
<comment type="caution">
    <text evidence="10">The sequence shown here is derived from an EMBL/GenBank/DDBJ whole genome shotgun (WGS) entry which is preliminary data.</text>
</comment>
<keyword evidence="4 7" id="KW-0812">Transmembrane</keyword>
<reference evidence="10 12" key="1">
    <citation type="submission" date="2019-07" db="EMBL/GenBank/DDBJ databases">
        <title>Whole genome shotgun sequence of Cellulomonas hominis NBRC 16055.</title>
        <authorList>
            <person name="Hosoyama A."/>
            <person name="Uohara A."/>
            <person name="Ohji S."/>
            <person name="Ichikawa N."/>
        </authorList>
    </citation>
    <scope>NUCLEOTIDE SEQUENCE [LARGE SCALE GENOMIC DNA]</scope>
    <source>
        <strain evidence="10 12">NBRC 16055</strain>
    </source>
</reference>
<dbReference type="OrthoDB" id="4319190at2"/>
<evidence type="ECO:0000256" key="3">
    <source>
        <dbReference type="ARBA" id="ARBA00022475"/>
    </source>
</evidence>
<dbReference type="RefSeq" id="WP_146832828.1">
    <property type="nucleotide sequence ID" value="NZ_BJVQ01000003.1"/>
</dbReference>
<feature type="transmembrane region" description="Helical" evidence="7">
    <location>
        <begin position="29"/>
        <end position="50"/>
    </location>
</feature>
<dbReference type="GO" id="GO:0005886">
    <property type="term" value="C:plasma membrane"/>
    <property type="evidence" value="ECO:0007669"/>
    <property type="project" value="UniProtKB-SubCell"/>
</dbReference>
<protein>
    <submittedName>
        <fullName evidence="11">ABC-type sugar transport system permease subunit</fullName>
    </submittedName>
    <submittedName>
        <fullName evidence="10">Sugar ABC transporter permease</fullName>
    </submittedName>
</protein>
<evidence type="ECO:0000256" key="1">
    <source>
        <dbReference type="ARBA" id="ARBA00004651"/>
    </source>
</evidence>
<feature type="transmembrane region" description="Helical" evidence="7">
    <location>
        <begin position="284"/>
        <end position="304"/>
    </location>
</feature>
<dbReference type="CDD" id="cd06261">
    <property type="entry name" value="TM_PBP2"/>
    <property type="match status" value="1"/>
</dbReference>
<feature type="domain" description="ABC transmembrane type-1" evidence="9">
    <location>
        <begin position="87"/>
        <end position="300"/>
    </location>
</feature>
<keyword evidence="5 7" id="KW-1133">Transmembrane helix</keyword>
<sequence>MAAAAPPVRRPPARAVTRRGRGARRRERTAWLFLAPSLLTIAVFMLWPMIQSAYLSFMDYNRIQPAQWVGLDNYRELLTDPAVHNALGNTLVYAVVVTPLTVGLALALALLLNRAIFARGLIRTAVFLPFIVSLAIVAIAWAFLLDPNIGLISHWLDGLGIVSTQGWLSDPELAMPAVMVVGIWKTVGFYMVMYLAGLQSIPTELYEAASLDGAGPWTRFRNVTWPLLSNQTMLISIMAAIATLQAFDQIYVMTHGGPYFQTETLVMLVYRVGFEELRLGYGSAISWVLLLGVFILSMLQFGYFRKRAVTY</sequence>
<dbReference type="InterPro" id="IPR035906">
    <property type="entry name" value="MetI-like_sf"/>
</dbReference>
<evidence type="ECO:0000256" key="7">
    <source>
        <dbReference type="RuleBase" id="RU363032"/>
    </source>
</evidence>
<keyword evidence="3" id="KW-1003">Cell membrane</keyword>
<dbReference type="AlphaFoldDB" id="A0A511F7W1"/>
<feature type="transmembrane region" description="Helical" evidence="7">
    <location>
        <begin position="124"/>
        <end position="144"/>
    </location>
</feature>
<dbReference type="EMBL" id="JACHDN010000001">
    <property type="protein sequence ID" value="MBB5473402.1"/>
    <property type="molecule type" value="Genomic_DNA"/>
</dbReference>
<proteinExistence type="inferred from homology"/>
<evidence type="ECO:0000256" key="4">
    <source>
        <dbReference type="ARBA" id="ARBA00022692"/>
    </source>
</evidence>
<keyword evidence="12" id="KW-1185">Reference proteome</keyword>
<dbReference type="Proteomes" id="UP000321723">
    <property type="component" value="Unassembled WGS sequence"/>
</dbReference>
<keyword evidence="11" id="KW-0762">Sugar transport</keyword>
<dbReference type="SUPFAM" id="SSF161098">
    <property type="entry name" value="MetI-like"/>
    <property type="match status" value="1"/>
</dbReference>
<feature type="region of interest" description="Disordered" evidence="8">
    <location>
        <begin position="1"/>
        <end position="21"/>
    </location>
</feature>
<dbReference type="Gene3D" id="1.10.3720.10">
    <property type="entry name" value="MetI-like"/>
    <property type="match status" value="1"/>
</dbReference>
<evidence type="ECO:0000256" key="5">
    <source>
        <dbReference type="ARBA" id="ARBA00022989"/>
    </source>
</evidence>
<organism evidence="10 12">
    <name type="scientific">Cellulomonas hominis</name>
    <dbReference type="NCBI Taxonomy" id="156981"/>
    <lineage>
        <taxon>Bacteria</taxon>
        <taxon>Bacillati</taxon>
        <taxon>Actinomycetota</taxon>
        <taxon>Actinomycetes</taxon>
        <taxon>Micrococcales</taxon>
        <taxon>Cellulomonadaceae</taxon>
        <taxon>Cellulomonas</taxon>
    </lineage>
</organism>
<evidence type="ECO:0000313" key="12">
    <source>
        <dbReference type="Proteomes" id="UP000321723"/>
    </source>
</evidence>
<dbReference type="PROSITE" id="PS50928">
    <property type="entry name" value="ABC_TM1"/>
    <property type="match status" value="1"/>
</dbReference>
<dbReference type="InterPro" id="IPR051393">
    <property type="entry name" value="ABC_transporter_permease"/>
</dbReference>
<gene>
    <name evidence="10" type="ORF">CHO01_04290</name>
    <name evidence="11" type="ORF">HNR08_002138</name>
</gene>
<dbReference type="PANTHER" id="PTHR30193:SF37">
    <property type="entry name" value="INNER MEMBRANE ABC TRANSPORTER PERMEASE PROTEIN YCJO"/>
    <property type="match status" value="1"/>
</dbReference>
<dbReference type="InterPro" id="IPR000515">
    <property type="entry name" value="MetI-like"/>
</dbReference>
<dbReference type="PANTHER" id="PTHR30193">
    <property type="entry name" value="ABC TRANSPORTER PERMEASE PROTEIN"/>
    <property type="match status" value="1"/>
</dbReference>
<feature type="transmembrane region" description="Helical" evidence="7">
    <location>
        <begin position="91"/>
        <end position="112"/>
    </location>
</feature>